<keyword evidence="2" id="KW-1185">Reference proteome</keyword>
<sequence length="67" mass="8029">MLFGDSIEHNEYKFTWKRKRWKFVSDLKNQRQLLQKTKTSAGAAFDSARAFHHLPAFSKRSWQVMKL</sequence>
<dbReference type="AlphaFoldDB" id="A0A3D8LFL1"/>
<protein>
    <submittedName>
        <fullName evidence="1">Uncharacterized protein</fullName>
    </submittedName>
</protein>
<comment type="caution">
    <text evidence="1">The sequence shown here is derived from an EMBL/GenBank/DDBJ whole genome shotgun (WGS) entry which is preliminary data.</text>
</comment>
<organism evidence="1 2">
    <name type="scientific">Pontibacter diazotrophicus</name>
    <dbReference type="NCBI Taxonomy" id="1400979"/>
    <lineage>
        <taxon>Bacteria</taxon>
        <taxon>Pseudomonadati</taxon>
        <taxon>Bacteroidota</taxon>
        <taxon>Cytophagia</taxon>
        <taxon>Cytophagales</taxon>
        <taxon>Hymenobacteraceae</taxon>
        <taxon>Pontibacter</taxon>
    </lineage>
</organism>
<dbReference type="EMBL" id="QRGR01000006">
    <property type="protein sequence ID" value="RDV16034.1"/>
    <property type="molecule type" value="Genomic_DNA"/>
</dbReference>
<gene>
    <name evidence="1" type="ORF">DXT99_06620</name>
</gene>
<proteinExistence type="predicted"/>
<evidence type="ECO:0000313" key="1">
    <source>
        <dbReference type="EMBL" id="RDV16034.1"/>
    </source>
</evidence>
<reference evidence="2" key="1">
    <citation type="submission" date="2018-08" db="EMBL/GenBank/DDBJ databases">
        <authorList>
            <person name="Liu Z.-W."/>
            <person name="Du Z.-J."/>
        </authorList>
    </citation>
    <scope>NUCLEOTIDE SEQUENCE [LARGE SCALE GENOMIC DNA]</scope>
    <source>
        <strain evidence="2">H4X</strain>
    </source>
</reference>
<name>A0A3D8LFL1_9BACT</name>
<evidence type="ECO:0000313" key="2">
    <source>
        <dbReference type="Proteomes" id="UP000256708"/>
    </source>
</evidence>
<dbReference type="Proteomes" id="UP000256708">
    <property type="component" value="Unassembled WGS sequence"/>
</dbReference>
<accession>A0A3D8LFL1</accession>